<name>A0A7H9HW98_9SACH</name>
<dbReference type="EMBL" id="CP059270">
    <property type="protein sequence ID" value="QLQ80652.1"/>
    <property type="molecule type" value="Genomic_DNA"/>
</dbReference>
<protein>
    <submittedName>
        <fullName evidence="1">Uncharacterized protein</fullName>
    </submittedName>
</protein>
<keyword evidence="2" id="KW-1185">Reference proteome</keyword>
<reference evidence="1 2" key="1">
    <citation type="submission" date="2020-06" db="EMBL/GenBank/DDBJ databases">
        <title>The yeast mating-type switching endonuclease HO is a domesticated member of an unorthodox homing genetic element family.</title>
        <authorList>
            <person name="Coughlan A.Y."/>
            <person name="Lombardi L."/>
            <person name="Braun-Galleani S."/>
            <person name="Martos A.R."/>
            <person name="Galeote V."/>
            <person name="Bigey F."/>
            <person name="Dequin S."/>
            <person name="Byrne K.P."/>
            <person name="Wolfe K.H."/>
        </authorList>
    </citation>
    <scope>NUCLEOTIDE SEQUENCE [LARGE SCALE GENOMIC DNA]</scope>
    <source>
        <strain evidence="1 2">CBS2947</strain>
    </source>
</reference>
<dbReference type="AlphaFoldDB" id="A0A7H9HW98"/>
<dbReference type="OrthoDB" id="4044939at2759"/>
<dbReference type="Proteomes" id="UP000510647">
    <property type="component" value="Chromosome 4"/>
</dbReference>
<proteinExistence type="predicted"/>
<organism evidence="1 2">
    <name type="scientific">Torulaspora globosa</name>
    <dbReference type="NCBI Taxonomy" id="48254"/>
    <lineage>
        <taxon>Eukaryota</taxon>
        <taxon>Fungi</taxon>
        <taxon>Dikarya</taxon>
        <taxon>Ascomycota</taxon>
        <taxon>Saccharomycotina</taxon>
        <taxon>Saccharomycetes</taxon>
        <taxon>Saccharomycetales</taxon>
        <taxon>Saccharomycetaceae</taxon>
        <taxon>Torulaspora</taxon>
    </lineage>
</organism>
<sequence length="136" mass="15875">MTGRKMNIITDFKEELTRFKRRLKYEDARIRSNVHRKKTPLPASLSVLPANRLALTLRDDIDYATYTNNMLSEADNIVYSELYNFECKCSCHGDNKLRTLHEPIFHSAECVQECGESNDEYRHYLSAKIRTVQNSP</sequence>
<evidence type="ECO:0000313" key="2">
    <source>
        <dbReference type="Proteomes" id="UP000510647"/>
    </source>
</evidence>
<accession>A0A7H9HW98</accession>
<evidence type="ECO:0000313" key="1">
    <source>
        <dbReference type="EMBL" id="QLQ80652.1"/>
    </source>
</evidence>
<gene>
    <name evidence="1" type="ORF">HG537_0D06530</name>
</gene>